<dbReference type="EMBL" id="CP095353">
    <property type="protein sequence ID" value="XAG68191.1"/>
    <property type="molecule type" value="Genomic_DNA"/>
</dbReference>
<proteinExistence type="predicted"/>
<sequence length="139" mass="15296">MSTWLKTKSVIWQVSPIAGLVAELAEKGSQLISSASEKGVAELADEATKQTIQMRFAQQQARVAQELAIARRIDNAEEVEIEEYYDLSGKGTLGLSLDQKKQTGTLGLGGEGHQVTKRIYRFKGWSQPDGDVEQSLDKE</sequence>
<dbReference type="AlphaFoldDB" id="A0AAU6U1X7"/>
<accession>A0AAU6U1X7</accession>
<organism evidence="1">
    <name type="scientific">bacterium 19CA06SA08-2</name>
    <dbReference type="NCBI Taxonomy" id="2920658"/>
    <lineage>
        <taxon>Bacteria</taxon>
    </lineage>
</organism>
<name>A0AAU6U1X7_UNCXX</name>
<reference evidence="1" key="1">
    <citation type="submission" date="2022-03" db="EMBL/GenBank/DDBJ databases">
        <title>Sea Food Isolates.</title>
        <authorList>
            <person name="Li c."/>
        </authorList>
    </citation>
    <scope>NUCLEOTIDE SEQUENCE</scope>
    <source>
        <strain evidence="1">19CA06SA08-2</strain>
    </source>
</reference>
<gene>
    <name evidence="1" type="ORF">MRM75_16340</name>
</gene>
<evidence type="ECO:0000313" key="1">
    <source>
        <dbReference type="EMBL" id="XAG68191.1"/>
    </source>
</evidence>
<protein>
    <submittedName>
        <fullName evidence="1">Uncharacterized protein</fullName>
    </submittedName>
</protein>